<evidence type="ECO:0000256" key="2">
    <source>
        <dbReference type="ARBA" id="ARBA00022729"/>
    </source>
</evidence>
<dbReference type="SUPFAM" id="SSF53850">
    <property type="entry name" value="Periplasmic binding protein-like II"/>
    <property type="match status" value="1"/>
</dbReference>
<evidence type="ECO:0000256" key="3">
    <source>
        <dbReference type="ARBA" id="ARBA00023136"/>
    </source>
</evidence>
<keyword evidence="1" id="KW-1003">Cell membrane</keyword>
<evidence type="ECO:0000313" key="7">
    <source>
        <dbReference type="Proteomes" id="UP000632125"/>
    </source>
</evidence>
<dbReference type="Proteomes" id="UP000632125">
    <property type="component" value="Unassembled WGS sequence"/>
</dbReference>
<gene>
    <name evidence="6" type="ORF">IDH41_01835</name>
</gene>
<dbReference type="InterPro" id="IPR050490">
    <property type="entry name" value="Bact_solute-bd_prot1"/>
</dbReference>
<dbReference type="PANTHER" id="PTHR43649">
    <property type="entry name" value="ARABINOSE-BINDING PROTEIN-RELATED"/>
    <property type="match status" value="1"/>
</dbReference>
<dbReference type="AlphaFoldDB" id="A0A927H4E6"/>
<keyword evidence="4" id="KW-0564">Palmitate</keyword>
<name>A0A927H4E6_9BACL</name>
<proteinExistence type="predicted"/>
<keyword evidence="3" id="KW-0472">Membrane</keyword>
<keyword evidence="7" id="KW-1185">Reference proteome</keyword>
<protein>
    <submittedName>
        <fullName evidence="6">Extracellular solute-binding protein</fullName>
    </submittedName>
</protein>
<dbReference type="PANTHER" id="PTHR43649:SF33">
    <property type="entry name" value="POLYGALACTURONAN_RHAMNOGALACTURONAN-BINDING PROTEIN YTCQ"/>
    <property type="match status" value="1"/>
</dbReference>
<dbReference type="EMBL" id="JACXIY010000002">
    <property type="protein sequence ID" value="MBD2867302.1"/>
    <property type="molecule type" value="Genomic_DNA"/>
</dbReference>
<keyword evidence="2" id="KW-0732">Signal</keyword>
<dbReference type="Gene3D" id="3.40.190.10">
    <property type="entry name" value="Periplasmic binding protein-like II"/>
    <property type="match status" value="2"/>
</dbReference>
<accession>A0A927H4E6</accession>
<organism evidence="6 7">
    <name type="scientific">Paenibacillus arenilitoris</name>
    <dbReference type="NCBI Taxonomy" id="2772299"/>
    <lineage>
        <taxon>Bacteria</taxon>
        <taxon>Bacillati</taxon>
        <taxon>Bacillota</taxon>
        <taxon>Bacilli</taxon>
        <taxon>Bacillales</taxon>
        <taxon>Paenibacillaceae</taxon>
        <taxon>Paenibacillus</taxon>
    </lineage>
</organism>
<evidence type="ECO:0000256" key="4">
    <source>
        <dbReference type="ARBA" id="ARBA00023139"/>
    </source>
</evidence>
<reference evidence="6" key="1">
    <citation type="submission" date="2020-09" db="EMBL/GenBank/DDBJ databases">
        <title>A novel bacterium of genus Paenibacillus, isolated from South China Sea.</title>
        <authorList>
            <person name="Huang H."/>
            <person name="Mo K."/>
            <person name="Hu Y."/>
        </authorList>
    </citation>
    <scope>NUCLEOTIDE SEQUENCE</scope>
    <source>
        <strain evidence="6">IB182493</strain>
    </source>
</reference>
<evidence type="ECO:0000256" key="1">
    <source>
        <dbReference type="ARBA" id="ARBA00022475"/>
    </source>
</evidence>
<dbReference type="PROSITE" id="PS51257">
    <property type="entry name" value="PROKAR_LIPOPROTEIN"/>
    <property type="match status" value="1"/>
</dbReference>
<sequence>MKASLTAAIGAAVLVGCSGGSGTTNDTQGAGGESGDKPVEISFFTNGKVNSKVIKSYSDMESFKEIEKRTGTKINFMEAADDKQFNIMLASGTYPDVMYVRGSYPGGIAKLVEDGVVIRLNELIDQHAPNFKKILEENPEVKRQIALDDGTIAKFPELALDLRRNAWSGHLIRQDWLDKVGLPAPVTIDDWYTALKAFKEKDPNGNGAADEIPLGDQTGAGSLNSFTGAFGLLNGFQVHPATGKITFGPYEAAYKDYLTAMRKWYEEGLIDPEFAAIDKKAFEAKFSNNTIGAYGGTITGINTYKELLASTVPDFNLIGVSPPVGPAGKPYSQSTRLVQNVPLDGVVVSSQAKDPVAAVKLLDFMIGPEGSLLQNWGIEGKSYTVVDGKKKFTDEIMNNPDGLLPWEAVYKYAHPTNGMAQNFDFDAWAAFELKQPAQKVANELWFNADSTLLLPPLLFKGDESQQISSIMSEVDTYVQEMRLKFVMGNEPIEQFGKYTETLNKMNIEEAIKIYQAAYDRYQAK</sequence>
<evidence type="ECO:0000313" key="6">
    <source>
        <dbReference type="EMBL" id="MBD2867302.1"/>
    </source>
</evidence>
<evidence type="ECO:0000256" key="5">
    <source>
        <dbReference type="ARBA" id="ARBA00023288"/>
    </source>
</evidence>
<keyword evidence="5" id="KW-0449">Lipoprotein</keyword>
<comment type="caution">
    <text evidence="6">The sequence shown here is derived from an EMBL/GenBank/DDBJ whole genome shotgun (WGS) entry which is preliminary data.</text>
</comment>
<dbReference type="InterPro" id="IPR006059">
    <property type="entry name" value="SBP"/>
</dbReference>
<dbReference type="Pfam" id="PF01547">
    <property type="entry name" value="SBP_bac_1"/>
    <property type="match status" value="1"/>
</dbReference>